<evidence type="ECO:0000313" key="3">
    <source>
        <dbReference type="Proteomes" id="UP000663852"/>
    </source>
</evidence>
<accession>A0A815VH72</accession>
<keyword evidence="1" id="KW-0472">Membrane</keyword>
<sequence length="434" mass="50152">MNQSFQPNNIVRQSTSICLKTIDKNNKEDSLDSKMGMCTVNGYWFVTLIVLLLCTFIYIFIWLAHRIDLFGRYYATLYYFLAKRFNITYVHSHMKNPTNTERNVFGLINFYSPKIYWLMCLDSCRINAYENAIRQYEHEPEKAVWLDIGTGAHMPLARLLIKYGVAKHVHAVEANCQTYQFAKHLREQVSEEEKRKISLHGCYSSDIYWCEQDPRPNAIIHEIVGSISSDEGCIKVMHDTIERLHGNISFCIPYQIGTLCIPVSQPRISLISSLCSFLLGKSMRIIKHIGIQGMVNPPKNAFLCDTPQLIEDFILKDYTAKPLEKCRIYTTKFIVTSSAARWSGFYLAPYILTSKDNKNGSVEIDALRCLTSWPVRYVQMYDHENGIHVRQGDEICVKFESDLTNECPTYRLEAWVNNSYLVRSSFAWRGPAIN</sequence>
<dbReference type="Proteomes" id="UP000663852">
    <property type="component" value="Unassembled WGS sequence"/>
</dbReference>
<dbReference type="Gene3D" id="3.40.50.150">
    <property type="entry name" value="Vaccinia Virus protein VP39"/>
    <property type="match status" value="1"/>
</dbReference>
<proteinExistence type="predicted"/>
<keyword evidence="1" id="KW-1133">Transmembrane helix</keyword>
<dbReference type="EMBL" id="CAJNOJ010000893">
    <property type="protein sequence ID" value="CAF1531956.1"/>
    <property type="molecule type" value="Genomic_DNA"/>
</dbReference>
<name>A0A815VH72_ADIRI</name>
<dbReference type="InterPro" id="IPR029063">
    <property type="entry name" value="SAM-dependent_MTases_sf"/>
</dbReference>
<organism evidence="2 3">
    <name type="scientific">Adineta ricciae</name>
    <name type="common">Rotifer</name>
    <dbReference type="NCBI Taxonomy" id="249248"/>
    <lineage>
        <taxon>Eukaryota</taxon>
        <taxon>Metazoa</taxon>
        <taxon>Spiralia</taxon>
        <taxon>Gnathifera</taxon>
        <taxon>Rotifera</taxon>
        <taxon>Eurotatoria</taxon>
        <taxon>Bdelloidea</taxon>
        <taxon>Adinetida</taxon>
        <taxon>Adinetidae</taxon>
        <taxon>Adineta</taxon>
    </lineage>
</organism>
<protein>
    <submittedName>
        <fullName evidence="2">Uncharacterized protein</fullName>
    </submittedName>
</protein>
<comment type="caution">
    <text evidence="2">The sequence shown here is derived from an EMBL/GenBank/DDBJ whole genome shotgun (WGS) entry which is preliminary data.</text>
</comment>
<feature type="transmembrane region" description="Helical" evidence="1">
    <location>
        <begin position="43"/>
        <end position="64"/>
    </location>
</feature>
<gene>
    <name evidence="2" type="ORF">EDS130_LOCUS44642</name>
</gene>
<reference evidence="2" key="1">
    <citation type="submission" date="2021-02" db="EMBL/GenBank/DDBJ databases">
        <authorList>
            <person name="Nowell W R."/>
        </authorList>
    </citation>
    <scope>NUCLEOTIDE SEQUENCE</scope>
</reference>
<evidence type="ECO:0000313" key="2">
    <source>
        <dbReference type="EMBL" id="CAF1531956.1"/>
    </source>
</evidence>
<dbReference type="AlphaFoldDB" id="A0A815VH72"/>
<evidence type="ECO:0000256" key="1">
    <source>
        <dbReference type="SAM" id="Phobius"/>
    </source>
</evidence>
<keyword evidence="1" id="KW-0812">Transmembrane</keyword>